<name>A0A4Z2G860_9TELE</name>
<dbReference type="EMBL" id="SRLO01000674">
    <property type="protein sequence ID" value="TNN48994.1"/>
    <property type="molecule type" value="Genomic_DNA"/>
</dbReference>
<dbReference type="Proteomes" id="UP000314294">
    <property type="component" value="Unassembled WGS sequence"/>
</dbReference>
<evidence type="ECO:0000256" key="1">
    <source>
        <dbReference type="SAM" id="MobiDB-lite"/>
    </source>
</evidence>
<sequence>MPPLRWSRGTGCGPGGPAVVPGDRLWSRGTGCGSLPTTSSRKVCCRPPCRFSTTQDHGLQDQGPGQVSDLEDQEGTVTGEPGEPGEPVGPGGPGPTLKPPIRWSFRSVFPFFIQRREGTGFPEAGQRNLTVRLAEGQNQNHSQDQIHLDQIHQDQIHQDQIHLDQIHLDQIHQDQNHSQDQIHLDQIHQDQNHSQDQIHLDQIHSQDQIHLDQIQQDQIHLDQIHLEQIHQDQNHSQDQIHLDQIHPDQNHSQDQIHLDQIHQDQIHSQDQIHQDQIHSQDQIHLDQIHQDQIHLDQIHLDQSHLDQIHLDQISGLSIRGRRKVVTSKGPRPTGLTWVQVLRGRSGPRLRKLDQQNQQNQQDAGGQQPEAVGGPHGALTGHFLSGDQSPGPGFTWKLNDLSVPERTTQLERSGCWEKNYVALHLMEAPPPCLTCAHLMEAPPPCLTCAHLMEAPPPCLTCAHTVTEVSKSH</sequence>
<evidence type="ECO:0000313" key="3">
    <source>
        <dbReference type="Proteomes" id="UP000314294"/>
    </source>
</evidence>
<feature type="region of interest" description="Disordered" evidence="1">
    <location>
        <begin position="1"/>
        <end position="38"/>
    </location>
</feature>
<feature type="compositionally biased region" description="Low complexity" evidence="1">
    <location>
        <begin position="354"/>
        <end position="367"/>
    </location>
</feature>
<accession>A0A4Z2G860</accession>
<keyword evidence="3" id="KW-1185">Reference proteome</keyword>
<dbReference type="AlphaFoldDB" id="A0A4Z2G860"/>
<reference evidence="2 3" key="1">
    <citation type="submission" date="2019-03" db="EMBL/GenBank/DDBJ databases">
        <title>First draft genome of Liparis tanakae, snailfish: a comprehensive survey of snailfish specific genes.</title>
        <authorList>
            <person name="Kim W."/>
            <person name="Song I."/>
            <person name="Jeong J.-H."/>
            <person name="Kim D."/>
            <person name="Kim S."/>
            <person name="Ryu S."/>
            <person name="Song J.Y."/>
            <person name="Lee S.K."/>
        </authorList>
    </citation>
    <scope>NUCLEOTIDE SEQUENCE [LARGE SCALE GENOMIC DNA]</scope>
    <source>
        <tissue evidence="2">Muscle</tissue>
    </source>
</reference>
<feature type="region of interest" description="Disordered" evidence="1">
    <location>
        <begin position="352"/>
        <end position="385"/>
    </location>
</feature>
<feature type="region of interest" description="Disordered" evidence="1">
    <location>
        <begin position="53"/>
        <end position="101"/>
    </location>
</feature>
<proteinExistence type="predicted"/>
<organism evidence="2 3">
    <name type="scientific">Liparis tanakae</name>
    <name type="common">Tanaka's snailfish</name>
    <dbReference type="NCBI Taxonomy" id="230148"/>
    <lineage>
        <taxon>Eukaryota</taxon>
        <taxon>Metazoa</taxon>
        <taxon>Chordata</taxon>
        <taxon>Craniata</taxon>
        <taxon>Vertebrata</taxon>
        <taxon>Euteleostomi</taxon>
        <taxon>Actinopterygii</taxon>
        <taxon>Neopterygii</taxon>
        <taxon>Teleostei</taxon>
        <taxon>Neoteleostei</taxon>
        <taxon>Acanthomorphata</taxon>
        <taxon>Eupercaria</taxon>
        <taxon>Perciformes</taxon>
        <taxon>Cottioidei</taxon>
        <taxon>Cottales</taxon>
        <taxon>Liparidae</taxon>
        <taxon>Liparis</taxon>
    </lineage>
</organism>
<gene>
    <name evidence="2" type="ORF">EYF80_040821</name>
</gene>
<protein>
    <submittedName>
        <fullName evidence="2">Uncharacterized protein</fullName>
    </submittedName>
</protein>
<comment type="caution">
    <text evidence="2">The sequence shown here is derived from an EMBL/GenBank/DDBJ whole genome shotgun (WGS) entry which is preliminary data.</text>
</comment>
<evidence type="ECO:0000313" key="2">
    <source>
        <dbReference type="EMBL" id="TNN48994.1"/>
    </source>
</evidence>